<feature type="non-terminal residue" evidence="2">
    <location>
        <position position="1"/>
    </location>
</feature>
<feature type="non-terminal residue" evidence="2">
    <location>
        <position position="213"/>
    </location>
</feature>
<name>A0A7L1NMN9_RHICY</name>
<dbReference type="GO" id="GO:0005881">
    <property type="term" value="C:cytoplasmic microtubule"/>
    <property type="evidence" value="ECO:0007669"/>
    <property type="project" value="TreeGrafter"/>
</dbReference>
<sequence>PQQDLLNALTWLSSSDWERKLRGLFNIGCLAVYHSEVLLSRLHAVSLAVTKEVNNLRSRVSRFAMSTLGKLCSTMKKDMDPEVDEITRVLLQKTGDSHNFIQKAANRCLGIMVESVTPSRAMTALVASGVQHCNVLVRKCAAEHLLTVVVRIGPKKLLSGKSCSINLLVQTLLKLAQDSYLDTRCYGQKMLHVLMSHRDFDRYLKKTSPSHDL</sequence>
<dbReference type="SMART" id="SM01349">
    <property type="entry name" value="TOG"/>
    <property type="match status" value="1"/>
</dbReference>
<dbReference type="OrthoDB" id="63891at2759"/>
<dbReference type="EMBL" id="VXBP01007759">
    <property type="protein sequence ID" value="NXO01182.1"/>
    <property type="molecule type" value="Genomic_DNA"/>
</dbReference>
<gene>
    <name evidence="2" type="primary">Togaram2_1</name>
    <name evidence="2" type="ORF">RHICYA_R09128</name>
</gene>
<comment type="caution">
    <text evidence="2">The sequence shown here is derived from an EMBL/GenBank/DDBJ whole genome shotgun (WGS) entry which is preliminary data.</text>
</comment>
<dbReference type="GO" id="GO:0005929">
    <property type="term" value="C:cilium"/>
    <property type="evidence" value="ECO:0007669"/>
    <property type="project" value="TreeGrafter"/>
</dbReference>
<evidence type="ECO:0000313" key="3">
    <source>
        <dbReference type="Proteomes" id="UP000565785"/>
    </source>
</evidence>
<accession>A0A7L1NMN9</accession>
<feature type="domain" description="TOG" evidence="1">
    <location>
        <begin position="1"/>
        <end position="213"/>
    </location>
</feature>
<dbReference type="InterPro" id="IPR016024">
    <property type="entry name" value="ARM-type_fold"/>
</dbReference>
<dbReference type="InterPro" id="IPR034085">
    <property type="entry name" value="TOG"/>
</dbReference>
<dbReference type="PANTHER" id="PTHR21567:SF42">
    <property type="entry name" value="TOG ARRAY REGULATOR OF AXONEMAL MICROTUBULES PROTEIN 2"/>
    <property type="match status" value="1"/>
</dbReference>
<dbReference type="GO" id="GO:0000226">
    <property type="term" value="P:microtubule cytoskeleton organization"/>
    <property type="evidence" value="ECO:0007669"/>
    <property type="project" value="TreeGrafter"/>
</dbReference>
<dbReference type="Pfam" id="PF12348">
    <property type="entry name" value="CLASP_N"/>
    <property type="match status" value="1"/>
</dbReference>
<dbReference type="Gene3D" id="1.25.10.10">
    <property type="entry name" value="Leucine-rich Repeat Variant"/>
    <property type="match status" value="1"/>
</dbReference>
<dbReference type="GO" id="GO:0008017">
    <property type="term" value="F:microtubule binding"/>
    <property type="evidence" value="ECO:0007669"/>
    <property type="project" value="TreeGrafter"/>
</dbReference>
<reference evidence="2 3" key="1">
    <citation type="submission" date="2019-09" db="EMBL/GenBank/DDBJ databases">
        <title>Bird 10,000 Genomes (B10K) Project - Family phase.</title>
        <authorList>
            <person name="Zhang G."/>
        </authorList>
    </citation>
    <scope>NUCLEOTIDE SEQUENCE [LARGE SCALE GENOMIC DNA]</scope>
    <source>
        <strain evidence="2">B10K-DU-002-35</strain>
        <tissue evidence="2">Muscle</tissue>
    </source>
</reference>
<proteinExistence type="predicted"/>
<dbReference type="InterPro" id="IPR011989">
    <property type="entry name" value="ARM-like"/>
</dbReference>
<organism evidence="2 3">
    <name type="scientific">Rhinopomastus cyanomelas</name>
    <name type="common">Common scimitarbill</name>
    <dbReference type="NCBI Taxonomy" id="113115"/>
    <lineage>
        <taxon>Eukaryota</taxon>
        <taxon>Metazoa</taxon>
        <taxon>Chordata</taxon>
        <taxon>Craniata</taxon>
        <taxon>Vertebrata</taxon>
        <taxon>Euteleostomi</taxon>
        <taxon>Archelosauria</taxon>
        <taxon>Archosauria</taxon>
        <taxon>Dinosauria</taxon>
        <taxon>Saurischia</taxon>
        <taxon>Theropoda</taxon>
        <taxon>Coelurosauria</taxon>
        <taxon>Aves</taxon>
        <taxon>Neognathae</taxon>
        <taxon>Neoaves</taxon>
        <taxon>Telluraves</taxon>
        <taxon>Coraciimorphae</taxon>
        <taxon>Bucerotiformes</taxon>
        <taxon>Rhinopomastidae</taxon>
        <taxon>Rhinopomastus</taxon>
    </lineage>
</organism>
<keyword evidence="3" id="KW-1185">Reference proteome</keyword>
<evidence type="ECO:0000313" key="2">
    <source>
        <dbReference type="EMBL" id="NXO01182.1"/>
    </source>
</evidence>
<dbReference type="InterPro" id="IPR024395">
    <property type="entry name" value="CLASP_N_dom"/>
</dbReference>
<protein>
    <submittedName>
        <fullName evidence="2">TGRM2 protein</fullName>
    </submittedName>
</protein>
<dbReference type="Proteomes" id="UP000565785">
    <property type="component" value="Unassembled WGS sequence"/>
</dbReference>
<evidence type="ECO:0000259" key="1">
    <source>
        <dbReference type="SMART" id="SM01349"/>
    </source>
</evidence>
<dbReference type="AlphaFoldDB" id="A0A7L1NMN9"/>
<dbReference type="PANTHER" id="PTHR21567">
    <property type="entry name" value="CLASP"/>
    <property type="match status" value="1"/>
</dbReference>
<dbReference type="SUPFAM" id="SSF48371">
    <property type="entry name" value="ARM repeat"/>
    <property type="match status" value="1"/>
</dbReference>